<dbReference type="EMBL" id="JAJDKQ010000016">
    <property type="protein sequence ID" value="MCB8562066.1"/>
    <property type="molecule type" value="Genomic_DNA"/>
</dbReference>
<feature type="transmembrane region" description="Helical" evidence="1">
    <location>
        <begin position="92"/>
        <end position="116"/>
    </location>
</feature>
<keyword evidence="1" id="KW-1133">Transmembrane helix</keyword>
<evidence type="ECO:0000313" key="2">
    <source>
        <dbReference type="EMBL" id="MCB8562066.1"/>
    </source>
</evidence>
<reference evidence="2" key="1">
    <citation type="submission" date="2021-10" db="EMBL/GenBank/DDBJ databases">
        <title>Collection of gut derived symbiotic bacterial strains cultured from healthy donors.</title>
        <authorList>
            <person name="Lin H."/>
            <person name="Littmann E."/>
            <person name="Kohout C."/>
            <person name="Pamer E.G."/>
        </authorList>
    </citation>
    <scope>NUCLEOTIDE SEQUENCE</scope>
    <source>
        <strain evidence="2">DFI.5.2</strain>
    </source>
</reference>
<proteinExistence type="predicted"/>
<sequence>MKFNIPKVDIPKLDVPNFDSFRSTPSIEMPKLPETKPATIVPNQEKQIKLMTDMVNKQSEMINQQTELIKKQNELIALIREEAISSSKQSRLAMCLTLIGLITGFIQIIPTLASWIKRLLLLLETISK</sequence>
<comment type="caution">
    <text evidence="2">The sequence shown here is derived from an EMBL/GenBank/DDBJ whole genome shotgun (WGS) entry which is preliminary data.</text>
</comment>
<dbReference type="AlphaFoldDB" id="A0AAW4VJT2"/>
<protein>
    <submittedName>
        <fullName evidence="2">Uncharacterized protein</fullName>
    </submittedName>
</protein>
<keyword evidence="1" id="KW-0812">Transmembrane</keyword>
<organism evidence="2 3">
    <name type="scientific">Faecalibacillus intestinalis</name>
    <dbReference type="NCBI Taxonomy" id="1982626"/>
    <lineage>
        <taxon>Bacteria</taxon>
        <taxon>Bacillati</taxon>
        <taxon>Bacillota</taxon>
        <taxon>Erysipelotrichia</taxon>
        <taxon>Erysipelotrichales</taxon>
        <taxon>Coprobacillaceae</taxon>
        <taxon>Faecalibacillus</taxon>
    </lineage>
</organism>
<gene>
    <name evidence="2" type="ORF">LJD74_08670</name>
</gene>
<keyword evidence="1" id="KW-0472">Membrane</keyword>
<accession>A0AAW4VJT2</accession>
<evidence type="ECO:0000256" key="1">
    <source>
        <dbReference type="SAM" id="Phobius"/>
    </source>
</evidence>
<dbReference type="RefSeq" id="WP_227408535.1">
    <property type="nucleotide sequence ID" value="NZ_JAJDKQ010000016.1"/>
</dbReference>
<evidence type="ECO:0000313" key="3">
    <source>
        <dbReference type="Proteomes" id="UP001197827"/>
    </source>
</evidence>
<dbReference type="Proteomes" id="UP001197827">
    <property type="component" value="Unassembled WGS sequence"/>
</dbReference>
<name>A0AAW4VJT2_9FIRM</name>